<gene>
    <name evidence="2" type="ORF">GCM10010253_33090</name>
</gene>
<keyword evidence="3" id="KW-1185">Reference proteome</keyword>
<reference evidence="3" key="1">
    <citation type="journal article" date="2019" name="Int. J. Syst. Evol. Microbiol.">
        <title>The Global Catalogue of Microorganisms (GCM) 10K type strain sequencing project: providing services to taxonomists for standard genome sequencing and annotation.</title>
        <authorList>
            <consortium name="The Broad Institute Genomics Platform"/>
            <consortium name="The Broad Institute Genome Sequencing Center for Infectious Disease"/>
            <person name="Wu L."/>
            <person name="Ma J."/>
        </authorList>
    </citation>
    <scope>NUCLEOTIDE SEQUENCE [LARGE SCALE GENOMIC DNA]</scope>
    <source>
        <strain evidence="3">JCM 4350</strain>
    </source>
</reference>
<name>A0ABQ2T776_STRBA</name>
<accession>A0ABQ2T776</accession>
<feature type="region of interest" description="Disordered" evidence="1">
    <location>
        <begin position="96"/>
        <end position="120"/>
    </location>
</feature>
<comment type="caution">
    <text evidence="2">The sequence shown here is derived from an EMBL/GenBank/DDBJ whole genome shotgun (WGS) entry which is preliminary data.</text>
</comment>
<feature type="region of interest" description="Disordered" evidence="1">
    <location>
        <begin position="1"/>
        <end position="64"/>
    </location>
</feature>
<feature type="compositionally biased region" description="Gly residues" evidence="1">
    <location>
        <begin position="38"/>
        <end position="55"/>
    </location>
</feature>
<evidence type="ECO:0000256" key="1">
    <source>
        <dbReference type="SAM" id="MobiDB-lite"/>
    </source>
</evidence>
<evidence type="ECO:0000313" key="2">
    <source>
        <dbReference type="EMBL" id="GGS55874.1"/>
    </source>
</evidence>
<protein>
    <submittedName>
        <fullName evidence="2">Uncharacterized protein</fullName>
    </submittedName>
</protein>
<organism evidence="2 3">
    <name type="scientific">Streptomyces badius</name>
    <dbReference type="NCBI Taxonomy" id="1941"/>
    <lineage>
        <taxon>Bacteria</taxon>
        <taxon>Bacillati</taxon>
        <taxon>Actinomycetota</taxon>
        <taxon>Actinomycetes</taxon>
        <taxon>Kitasatosporales</taxon>
        <taxon>Streptomycetaceae</taxon>
        <taxon>Streptomyces</taxon>
    </lineage>
</organism>
<dbReference type="EMBL" id="BMSZ01000008">
    <property type="protein sequence ID" value="GGS55874.1"/>
    <property type="molecule type" value="Genomic_DNA"/>
</dbReference>
<evidence type="ECO:0000313" key="3">
    <source>
        <dbReference type="Proteomes" id="UP000659767"/>
    </source>
</evidence>
<sequence length="150" mass="14866">MPGIRISATIPRISPSGARQKSSDRTSEATASPLSGAGDTGGPGGACGLAAGGAEGPEDSEEGGGTVMFLCPFIREAAQESVWGRGAGTVAPHTCAPVSAHPLPPAHSRPGRTRRRGSGTCRYRSASGTPAAIGVSELAHPIAGVALTLL</sequence>
<proteinExistence type="predicted"/>
<dbReference type="Proteomes" id="UP000659767">
    <property type="component" value="Unassembled WGS sequence"/>
</dbReference>